<protein>
    <submittedName>
        <fullName evidence="2">Uncharacterized protein</fullName>
    </submittedName>
</protein>
<dbReference type="EMBL" id="OV651814">
    <property type="protein sequence ID" value="CAH1106948.1"/>
    <property type="molecule type" value="Genomic_DNA"/>
</dbReference>
<evidence type="ECO:0000313" key="3">
    <source>
        <dbReference type="Proteomes" id="UP001153636"/>
    </source>
</evidence>
<feature type="compositionally biased region" description="Basic and acidic residues" evidence="1">
    <location>
        <begin position="314"/>
        <end position="324"/>
    </location>
</feature>
<reference evidence="2" key="1">
    <citation type="submission" date="2022-01" db="EMBL/GenBank/DDBJ databases">
        <authorList>
            <person name="King R."/>
        </authorList>
    </citation>
    <scope>NUCLEOTIDE SEQUENCE</scope>
</reference>
<dbReference type="AlphaFoldDB" id="A0A9P0CVG6"/>
<evidence type="ECO:0000313" key="2">
    <source>
        <dbReference type="EMBL" id="CAH1106948.1"/>
    </source>
</evidence>
<evidence type="ECO:0000256" key="1">
    <source>
        <dbReference type="SAM" id="MobiDB-lite"/>
    </source>
</evidence>
<organism evidence="2 3">
    <name type="scientific">Psylliodes chrysocephalus</name>
    <dbReference type="NCBI Taxonomy" id="3402493"/>
    <lineage>
        <taxon>Eukaryota</taxon>
        <taxon>Metazoa</taxon>
        <taxon>Ecdysozoa</taxon>
        <taxon>Arthropoda</taxon>
        <taxon>Hexapoda</taxon>
        <taxon>Insecta</taxon>
        <taxon>Pterygota</taxon>
        <taxon>Neoptera</taxon>
        <taxon>Endopterygota</taxon>
        <taxon>Coleoptera</taxon>
        <taxon>Polyphaga</taxon>
        <taxon>Cucujiformia</taxon>
        <taxon>Chrysomeloidea</taxon>
        <taxon>Chrysomelidae</taxon>
        <taxon>Galerucinae</taxon>
        <taxon>Alticini</taxon>
        <taxon>Psylliodes</taxon>
    </lineage>
</organism>
<dbReference type="OrthoDB" id="6781428at2759"/>
<gene>
    <name evidence="2" type="ORF">PSYICH_LOCUS6857</name>
</gene>
<keyword evidence="3" id="KW-1185">Reference proteome</keyword>
<name>A0A9P0CVG6_9CUCU</name>
<feature type="region of interest" description="Disordered" evidence="1">
    <location>
        <begin position="299"/>
        <end position="324"/>
    </location>
</feature>
<proteinExistence type="predicted"/>
<dbReference type="Proteomes" id="UP001153636">
    <property type="component" value="Chromosome 2"/>
</dbReference>
<sequence>MGGRGVPAPISIVELDDILTPNQIRDEQIKLVTLGVPENLDAIKWLAKRRLLRNTTVCQVCQEATLLETSRTIDVHKVKKGNGYFKQEEEKKKEVQNSGTTEEVRCSFCNKSKHDFKNYKYRKFIRKNAIKKGICKKSERNFYVEIEEQQSLEIFNLNSVNVNYVEANMCPITNKWETFYIRSRYGCRVENIAKSLKSNITPQPDMRGRHLNRPKKIPENVVRTIDDHISFPRRSSDYSRGKNDGRYYLPAELNADDEQMNQLKSLINEDNLPTENALDQDFVTESEVDLVVKSSGLMPPTEHIIADSDTENSEPNKKRDDDYKRETGVGFSLSVYAILK</sequence>
<accession>A0A9P0CVG6</accession>